<feature type="domain" description="HAMP" evidence="6">
    <location>
        <begin position="332"/>
        <end position="384"/>
    </location>
</feature>
<protein>
    <submittedName>
        <fullName evidence="7">Methyl-accepting chemotaxis protein</fullName>
    </submittedName>
</protein>
<dbReference type="Proteomes" id="UP001209701">
    <property type="component" value="Unassembled WGS sequence"/>
</dbReference>
<dbReference type="Pfam" id="PF00015">
    <property type="entry name" value="MCPsignal"/>
    <property type="match status" value="1"/>
</dbReference>
<evidence type="ECO:0000256" key="2">
    <source>
        <dbReference type="ARBA" id="ARBA00029447"/>
    </source>
</evidence>
<evidence type="ECO:0000256" key="3">
    <source>
        <dbReference type="PROSITE-ProRule" id="PRU00284"/>
    </source>
</evidence>
<proteinExistence type="inferred from homology"/>
<dbReference type="SUPFAM" id="SSF58104">
    <property type="entry name" value="Methyl-accepting chemotaxis protein (MCP) signaling domain"/>
    <property type="match status" value="1"/>
</dbReference>
<feature type="transmembrane region" description="Helical" evidence="4">
    <location>
        <begin position="12"/>
        <end position="35"/>
    </location>
</feature>
<name>A0ABT2YC68_9BURK</name>
<keyword evidence="3" id="KW-0807">Transducer</keyword>
<dbReference type="SMART" id="SM00283">
    <property type="entry name" value="MA"/>
    <property type="match status" value="1"/>
</dbReference>
<feature type="transmembrane region" description="Helical" evidence="4">
    <location>
        <begin position="311"/>
        <end position="331"/>
    </location>
</feature>
<gene>
    <name evidence="7" type="ORF">LNV07_05885</name>
</gene>
<dbReference type="EMBL" id="JAJIRN010000002">
    <property type="protein sequence ID" value="MCV2367621.1"/>
    <property type="molecule type" value="Genomic_DNA"/>
</dbReference>
<evidence type="ECO:0000256" key="1">
    <source>
        <dbReference type="ARBA" id="ARBA00022481"/>
    </source>
</evidence>
<evidence type="ECO:0000259" key="5">
    <source>
        <dbReference type="PROSITE" id="PS50111"/>
    </source>
</evidence>
<sequence length="633" mass="67570">MNSLKPSRQLSIRTLLSIIGMIAMLLGLLPSSLLVQQYTKELDLVERETIGLSLNEKWHEILQSLQTHRSLSVESLSIRPDAAKELADNRQSTRNAIEQLKLLLVGQLDGRHAEAAKTLAEHLELLGADLDGRKLDVAKLLNRQQALSAEAFRAIAELNGDSGLLFDADEASYFAIMAGLQAAPHVEDALSELASLAKAAAVDDVGNVSAALTRYREHSSSMLQYLQATQRLGGAIGAALGPRVQQALMQRKLVDDTMQAAALDVNYPLDQLARGFANAAQLQAELSSQVLSTLKIELTQRHQAAIFKRNLLLVLIPLLLGFLGLIMLRSIRQLLGPIAQIVDITERIAGGDLSHSIPLGRQDELGRVMVALDHMQARLRGLVTGIQGGASSIRMAAQEIAAGNQNLASRTEEAAAQLQTTSSNVTQLKQTVANSSRSATEATVLARTASDLAGNGGAVVEQVASTVISIHQASKRIADITGMIDGIAFQTNILALNAAVEAARAGEQGRGFAVVAAEVRQLAGRSAEAAKEIKLLIQSSVERVESGSQLAAQAGSSMQQIVGMVVEMTEVIHSMEEQTLAQADQTSDLSQAVLSIDRMTQQNAALVEQSAASTESLRNQAEQMDAAVQAFKL</sequence>
<dbReference type="InterPro" id="IPR003660">
    <property type="entry name" value="HAMP_dom"/>
</dbReference>
<evidence type="ECO:0000256" key="4">
    <source>
        <dbReference type="SAM" id="Phobius"/>
    </source>
</evidence>
<dbReference type="CDD" id="cd06225">
    <property type="entry name" value="HAMP"/>
    <property type="match status" value="1"/>
</dbReference>
<dbReference type="PANTHER" id="PTHR43531:SF14">
    <property type="entry name" value="METHYL-ACCEPTING CHEMOTAXIS PROTEIN I-RELATED"/>
    <property type="match status" value="1"/>
</dbReference>
<dbReference type="PANTHER" id="PTHR43531">
    <property type="entry name" value="PROTEIN ICFG"/>
    <property type="match status" value="1"/>
</dbReference>
<organism evidence="7 8">
    <name type="scientific">Roseateles oligotrophus</name>
    <dbReference type="NCBI Taxonomy" id="1769250"/>
    <lineage>
        <taxon>Bacteria</taxon>
        <taxon>Pseudomonadati</taxon>
        <taxon>Pseudomonadota</taxon>
        <taxon>Betaproteobacteria</taxon>
        <taxon>Burkholderiales</taxon>
        <taxon>Sphaerotilaceae</taxon>
        <taxon>Roseateles</taxon>
    </lineage>
</organism>
<dbReference type="Gene3D" id="1.10.287.950">
    <property type="entry name" value="Methyl-accepting chemotaxis protein"/>
    <property type="match status" value="1"/>
</dbReference>
<keyword evidence="1" id="KW-0488">Methylation</keyword>
<keyword evidence="4" id="KW-0472">Membrane</keyword>
<evidence type="ECO:0000259" key="6">
    <source>
        <dbReference type="PROSITE" id="PS50885"/>
    </source>
</evidence>
<dbReference type="SMART" id="SM00304">
    <property type="entry name" value="HAMP"/>
    <property type="match status" value="1"/>
</dbReference>
<reference evidence="7 8" key="1">
    <citation type="submission" date="2021-11" db="EMBL/GenBank/DDBJ databases">
        <authorList>
            <person name="Liang Q."/>
            <person name="Mou H."/>
            <person name="Liu Z."/>
        </authorList>
    </citation>
    <scope>NUCLEOTIDE SEQUENCE [LARGE SCALE GENOMIC DNA]</scope>
    <source>
        <strain evidence="7 8">CHU3</strain>
    </source>
</reference>
<dbReference type="PROSITE" id="PS50885">
    <property type="entry name" value="HAMP"/>
    <property type="match status" value="1"/>
</dbReference>
<dbReference type="InterPro" id="IPR051310">
    <property type="entry name" value="MCP_chemotaxis"/>
</dbReference>
<feature type="domain" description="Methyl-accepting transducer" evidence="5">
    <location>
        <begin position="389"/>
        <end position="618"/>
    </location>
</feature>
<comment type="caution">
    <text evidence="7">The sequence shown here is derived from an EMBL/GenBank/DDBJ whole genome shotgun (WGS) entry which is preliminary data.</text>
</comment>
<comment type="similarity">
    <text evidence="2">Belongs to the methyl-accepting chemotaxis (MCP) protein family.</text>
</comment>
<dbReference type="Pfam" id="PF00672">
    <property type="entry name" value="HAMP"/>
    <property type="match status" value="1"/>
</dbReference>
<dbReference type="PROSITE" id="PS50111">
    <property type="entry name" value="CHEMOTAXIS_TRANSDUC_2"/>
    <property type="match status" value="1"/>
</dbReference>
<keyword evidence="4" id="KW-1133">Transmembrane helix</keyword>
<accession>A0ABT2YC68</accession>
<keyword evidence="8" id="KW-1185">Reference proteome</keyword>
<dbReference type="RefSeq" id="WP_263570233.1">
    <property type="nucleotide sequence ID" value="NZ_JAJIRN010000002.1"/>
</dbReference>
<keyword evidence="4" id="KW-0812">Transmembrane</keyword>
<dbReference type="InterPro" id="IPR004089">
    <property type="entry name" value="MCPsignal_dom"/>
</dbReference>
<evidence type="ECO:0000313" key="7">
    <source>
        <dbReference type="EMBL" id="MCV2367621.1"/>
    </source>
</evidence>
<evidence type="ECO:0000313" key="8">
    <source>
        <dbReference type="Proteomes" id="UP001209701"/>
    </source>
</evidence>